<organism evidence="2 3">
    <name type="scientific">Halpernia frigidisoli</name>
    <dbReference type="NCBI Taxonomy" id="1125876"/>
    <lineage>
        <taxon>Bacteria</taxon>
        <taxon>Pseudomonadati</taxon>
        <taxon>Bacteroidota</taxon>
        <taxon>Flavobacteriia</taxon>
        <taxon>Flavobacteriales</taxon>
        <taxon>Weeksellaceae</taxon>
        <taxon>Chryseobacterium group</taxon>
        <taxon>Halpernia</taxon>
    </lineage>
</organism>
<evidence type="ECO:0000256" key="1">
    <source>
        <dbReference type="SAM" id="SignalP"/>
    </source>
</evidence>
<proteinExistence type="predicted"/>
<dbReference type="Proteomes" id="UP000198931">
    <property type="component" value="Unassembled WGS sequence"/>
</dbReference>
<evidence type="ECO:0000313" key="3">
    <source>
        <dbReference type="Proteomes" id="UP000198931"/>
    </source>
</evidence>
<dbReference type="PROSITE" id="PS51257">
    <property type="entry name" value="PROKAR_LIPOPROTEIN"/>
    <property type="match status" value="1"/>
</dbReference>
<accession>A0A1I3GN66</accession>
<dbReference type="STRING" id="1125876.SAMN05443292_1934"/>
<name>A0A1I3GN66_9FLAO</name>
<evidence type="ECO:0000313" key="2">
    <source>
        <dbReference type="EMBL" id="SFI24856.1"/>
    </source>
</evidence>
<gene>
    <name evidence="2" type="ORF">SAMN05443292_1934</name>
</gene>
<protein>
    <recommendedName>
        <fullName evidence="4">YD repeat-containing protein</fullName>
    </recommendedName>
</protein>
<feature type="chain" id="PRO_5011761928" description="YD repeat-containing protein" evidence="1">
    <location>
        <begin position="25"/>
        <end position="292"/>
    </location>
</feature>
<feature type="signal peptide" evidence="1">
    <location>
        <begin position="1"/>
        <end position="24"/>
    </location>
</feature>
<dbReference type="RefSeq" id="WP_090080049.1">
    <property type="nucleotide sequence ID" value="NZ_FOQT01000003.1"/>
</dbReference>
<evidence type="ECO:0008006" key="4">
    <source>
        <dbReference type="Google" id="ProtNLM"/>
    </source>
</evidence>
<dbReference type="AlphaFoldDB" id="A0A1I3GN66"/>
<sequence>MRKIYSFFLLVLISAFSLSCSSLVDYDGDLLLGVNQNGGSGGNGGSGSGGGSSMTGKVLVKMTSHTLNDAGQFEDATVTFNYVNNRFVSYTDEAGNGLNIEYNSSNKISRISAPGAVNSVFTYNGNVLSKVTSDITGFGNLETSYTFNGANLAKTVIISTVSLFSVSIKSYLEDNYETTANNITKDVTKIGLYDPTTGDLIISPDAATSSYGYDAKFAPFSLLPKEFSLYFSSLSPQTGYINSLNNPVNQTVTDQANGTATATITYEYDTDNYATKASSSDGEYYIYQYKKL</sequence>
<dbReference type="EMBL" id="FOQT01000003">
    <property type="protein sequence ID" value="SFI24856.1"/>
    <property type="molecule type" value="Genomic_DNA"/>
</dbReference>
<dbReference type="OrthoDB" id="1240145at2"/>
<keyword evidence="3" id="KW-1185">Reference proteome</keyword>
<keyword evidence="1" id="KW-0732">Signal</keyword>
<reference evidence="2 3" key="1">
    <citation type="submission" date="2016-10" db="EMBL/GenBank/DDBJ databases">
        <authorList>
            <person name="de Groot N.N."/>
        </authorList>
    </citation>
    <scope>NUCLEOTIDE SEQUENCE [LARGE SCALE GENOMIC DNA]</scope>
    <source>
        <strain evidence="2 3">DSM 26000</strain>
    </source>
</reference>